<name>A0AAD6XKY7_9AGAR</name>
<evidence type="ECO:0000313" key="2">
    <source>
        <dbReference type="Proteomes" id="UP001222325"/>
    </source>
</evidence>
<comment type="caution">
    <text evidence="1">The sequence shown here is derived from an EMBL/GenBank/DDBJ whole genome shotgun (WGS) entry which is preliminary data.</text>
</comment>
<protein>
    <submittedName>
        <fullName evidence="1">Uncharacterized protein</fullName>
    </submittedName>
</protein>
<gene>
    <name evidence="1" type="ORF">B0H15DRAFT_562585</name>
</gene>
<evidence type="ECO:0000313" key="1">
    <source>
        <dbReference type="EMBL" id="KAJ7077402.1"/>
    </source>
</evidence>
<organism evidence="1 2">
    <name type="scientific">Mycena belliarum</name>
    <dbReference type="NCBI Taxonomy" id="1033014"/>
    <lineage>
        <taxon>Eukaryota</taxon>
        <taxon>Fungi</taxon>
        <taxon>Dikarya</taxon>
        <taxon>Basidiomycota</taxon>
        <taxon>Agaricomycotina</taxon>
        <taxon>Agaricomycetes</taxon>
        <taxon>Agaricomycetidae</taxon>
        <taxon>Agaricales</taxon>
        <taxon>Marasmiineae</taxon>
        <taxon>Mycenaceae</taxon>
        <taxon>Mycena</taxon>
    </lineage>
</organism>
<dbReference type="Proteomes" id="UP001222325">
    <property type="component" value="Unassembled WGS sequence"/>
</dbReference>
<proteinExistence type="predicted"/>
<dbReference type="AlphaFoldDB" id="A0AAD6XKY7"/>
<accession>A0AAD6XKY7</accession>
<keyword evidence="2" id="KW-1185">Reference proteome</keyword>
<reference evidence="1" key="1">
    <citation type="submission" date="2023-03" db="EMBL/GenBank/DDBJ databases">
        <title>Massive genome expansion in bonnet fungi (Mycena s.s.) driven by repeated elements and novel gene families across ecological guilds.</title>
        <authorList>
            <consortium name="Lawrence Berkeley National Laboratory"/>
            <person name="Harder C.B."/>
            <person name="Miyauchi S."/>
            <person name="Viragh M."/>
            <person name="Kuo A."/>
            <person name="Thoen E."/>
            <person name="Andreopoulos B."/>
            <person name="Lu D."/>
            <person name="Skrede I."/>
            <person name="Drula E."/>
            <person name="Henrissat B."/>
            <person name="Morin E."/>
            <person name="Kohler A."/>
            <person name="Barry K."/>
            <person name="LaButti K."/>
            <person name="Morin E."/>
            <person name="Salamov A."/>
            <person name="Lipzen A."/>
            <person name="Mereny Z."/>
            <person name="Hegedus B."/>
            <person name="Baldrian P."/>
            <person name="Stursova M."/>
            <person name="Weitz H."/>
            <person name="Taylor A."/>
            <person name="Grigoriev I.V."/>
            <person name="Nagy L.G."/>
            <person name="Martin F."/>
            <person name="Kauserud H."/>
        </authorList>
    </citation>
    <scope>NUCLEOTIDE SEQUENCE</scope>
    <source>
        <strain evidence="1">CBHHK173m</strain>
    </source>
</reference>
<dbReference type="EMBL" id="JARJCN010000073">
    <property type="protein sequence ID" value="KAJ7077402.1"/>
    <property type="molecule type" value="Genomic_DNA"/>
</dbReference>
<sequence length="174" mass="19683">MSHANRTLTLAPMAFSFCNYRRPSCHSGVCALVSSWVLLCTLCETRVCLRLPLCSGVNSHLALWSSLCRGHNRIHDIPRCPWHQRSSCRLEWTWGLGRAFEWVHRPAAYLHGRFSLRHPAPGHHPRLFEAEGLSIEATALGVLGPIFERTDASFLSSQRTLSLRVPGRQKCLRT</sequence>